<dbReference type="Proteomes" id="UP000322876">
    <property type="component" value="Unassembled WGS sequence"/>
</dbReference>
<dbReference type="EMBL" id="VFJB01000009">
    <property type="protein sequence ID" value="KAA0257153.1"/>
    <property type="molecule type" value="Genomic_DNA"/>
</dbReference>
<keyword evidence="2" id="KW-1185">Reference proteome</keyword>
<gene>
    <name evidence="1" type="ORF">FHQ18_11330</name>
</gene>
<dbReference type="OrthoDB" id="1727065at2"/>
<evidence type="ECO:0000313" key="2">
    <source>
        <dbReference type="Proteomes" id="UP000322876"/>
    </source>
</evidence>
<organism evidence="1 2">
    <name type="scientific">Deferribacter autotrophicus</name>
    <dbReference type="NCBI Taxonomy" id="500465"/>
    <lineage>
        <taxon>Bacteria</taxon>
        <taxon>Pseudomonadati</taxon>
        <taxon>Deferribacterota</taxon>
        <taxon>Deferribacteres</taxon>
        <taxon>Deferribacterales</taxon>
        <taxon>Deferribacteraceae</taxon>
        <taxon>Deferribacter</taxon>
    </lineage>
</organism>
<evidence type="ECO:0000313" key="1">
    <source>
        <dbReference type="EMBL" id="KAA0257153.1"/>
    </source>
</evidence>
<accession>A0A5A8F0H4</accession>
<proteinExistence type="predicted"/>
<dbReference type="RefSeq" id="WP_149267295.1">
    <property type="nucleotide sequence ID" value="NZ_VFJB01000009.1"/>
</dbReference>
<sequence length="121" mass="14303">MIYLIALIIFSIPIILVIKPIITNEELIFINIDKEEDSMSLDEKKKSVFTTLAEIEFDYKMNKLSPKDYKKLSDYYRKKAALILKEEELMQENNNQTFSSIDDEIEKEISKYKKQKMGSHK</sequence>
<reference evidence="1 2" key="1">
    <citation type="submission" date="2019-06" db="EMBL/GenBank/DDBJ databases">
        <title>Genomic insights into carbon and energy metabolism of Deferribacter autotrophicus revealed new metabolic traits in the phylum Deferribacteres.</title>
        <authorList>
            <person name="Slobodkin A.I."/>
            <person name="Slobodkina G.B."/>
            <person name="Allioux M."/>
            <person name="Alain K."/>
            <person name="Jebbar M."/>
            <person name="Shadrin V."/>
            <person name="Kublanov I.V."/>
            <person name="Toshchakov S.V."/>
            <person name="Bonch-Osmolovskaya E.A."/>
        </authorList>
    </citation>
    <scope>NUCLEOTIDE SEQUENCE [LARGE SCALE GENOMIC DNA]</scope>
    <source>
        <strain evidence="1 2">SL50</strain>
    </source>
</reference>
<name>A0A5A8F0H4_9BACT</name>
<protein>
    <submittedName>
        <fullName evidence="1">Uncharacterized protein</fullName>
    </submittedName>
</protein>
<dbReference type="AlphaFoldDB" id="A0A5A8F0H4"/>
<comment type="caution">
    <text evidence="1">The sequence shown here is derived from an EMBL/GenBank/DDBJ whole genome shotgun (WGS) entry which is preliminary data.</text>
</comment>